<gene>
    <name evidence="2" type="ORF">KC01_LOCUS14435</name>
</gene>
<feature type="compositionally biased region" description="Basic and acidic residues" evidence="1">
    <location>
        <begin position="25"/>
        <end position="35"/>
    </location>
</feature>
<accession>A0AAV2K564</accession>
<dbReference type="Proteomes" id="UP001497482">
    <property type="component" value="Chromosome 16"/>
</dbReference>
<sequence length="75" mass="8222">MEGRGLDLWRVVGGESVSITQAEGSEGRERPRALEEDSQPGLERSHMGTAVCGDGPPVLIQIQTDRTIKRYFHTG</sequence>
<evidence type="ECO:0000313" key="2">
    <source>
        <dbReference type="EMBL" id="CAL1584043.1"/>
    </source>
</evidence>
<proteinExistence type="predicted"/>
<feature type="region of interest" description="Disordered" evidence="1">
    <location>
        <begin position="17"/>
        <end position="57"/>
    </location>
</feature>
<dbReference type="EMBL" id="OZ035838">
    <property type="protein sequence ID" value="CAL1584043.1"/>
    <property type="molecule type" value="Genomic_DNA"/>
</dbReference>
<name>A0AAV2K564_KNICA</name>
<evidence type="ECO:0000256" key="1">
    <source>
        <dbReference type="SAM" id="MobiDB-lite"/>
    </source>
</evidence>
<reference evidence="2 3" key="1">
    <citation type="submission" date="2024-04" db="EMBL/GenBank/DDBJ databases">
        <authorList>
            <person name="Waldvogel A.-M."/>
            <person name="Schoenle A."/>
        </authorList>
    </citation>
    <scope>NUCLEOTIDE SEQUENCE [LARGE SCALE GENOMIC DNA]</scope>
</reference>
<keyword evidence="3" id="KW-1185">Reference proteome</keyword>
<dbReference type="AlphaFoldDB" id="A0AAV2K564"/>
<protein>
    <submittedName>
        <fullName evidence="2">Uncharacterized protein</fullName>
    </submittedName>
</protein>
<evidence type="ECO:0000313" key="3">
    <source>
        <dbReference type="Proteomes" id="UP001497482"/>
    </source>
</evidence>
<organism evidence="2 3">
    <name type="scientific">Knipowitschia caucasica</name>
    <name type="common">Caucasian dwarf goby</name>
    <name type="synonym">Pomatoschistus caucasicus</name>
    <dbReference type="NCBI Taxonomy" id="637954"/>
    <lineage>
        <taxon>Eukaryota</taxon>
        <taxon>Metazoa</taxon>
        <taxon>Chordata</taxon>
        <taxon>Craniata</taxon>
        <taxon>Vertebrata</taxon>
        <taxon>Euteleostomi</taxon>
        <taxon>Actinopterygii</taxon>
        <taxon>Neopterygii</taxon>
        <taxon>Teleostei</taxon>
        <taxon>Neoteleostei</taxon>
        <taxon>Acanthomorphata</taxon>
        <taxon>Gobiaria</taxon>
        <taxon>Gobiiformes</taxon>
        <taxon>Gobioidei</taxon>
        <taxon>Gobiidae</taxon>
        <taxon>Gobiinae</taxon>
        <taxon>Knipowitschia</taxon>
    </lineage>
</organism>